<sequence>MLLAVDTTTRFGSVAVVGKGEVLAEVNYVSPSSHSRQVFRAVDEALRVAGLKFDELEGLAVAAGPGSFTGIRIGLSLVKALALASGRPLAAVSALEALARKLLALGVELMVPMIDARKGEVFAGAYRPDGEELRELIPAGAYRPADFLDRLPSTGPATFIGTGARLYRSMIEDRLGQRAIFSNRSLHIAAEVGLIGQKLLAGGQGLSPAALQPIYYRQSQAEEKKTARE</sequence>
<dbReference type="InterPro" id="IPR022496">
    <property type="entry name" value="T6A_TsaB"/>
</dbReference>
<dbReference type="SUPFAM" id="SSF53067">
    <property type="entry name" value="Actin-like ATPase domain"/>
    <property type="match status" value="2"/>
</dbReference>
<organism evidence="2 3">
    <name type="scientific">Candidatus Saccharicenans subterraneus</name>
    <dbReference type="NCBI Taxonomy" id="2508984"/>
    <lineage>
        <taxon>Bacteria</taxon>
        <taxon>Candidatus Aminicenantota</taxon>
        <taxon>Candidatus Aminicenantia</taxon>
        <taxon>Candidatus Aminicenantales</taxon>
        <taxon>Candidatus Saccharicenantaceae</taxon>
        <taxon>Candidatus Saccharicenans</taxon>
    </lineage>
</organism>
<dbReference type="InterPro" id="IPR000905">
    <property type="entry name" value="Gcp-like_dom"/>
</dbReference>
<dbReference type="PANTHER" id="PTHR11735">
    <property type="entry name" value="TRNA N6-ADENOSINE THREONYLCARBAMOYLTRANSFERASE"/>
    <property type="match status" value="1"/>
</dbReference>
<gene>
    <name evidence="2" type="ORF">OP8BY_0307</name>
</gene>
<dbReference type="Gene3D" id="3.30.420.40">
    <property type="match status" value="2"/>
</dbReference>
<dbReference type="Pfam" id="PF00814">
    <property type="entry name" value="TsaD"/>
    <property type="match status" value="1"/>
</dbReference>
<reference evidence="2 3" key="1">
    <citation type="submission" date="2018-08" db="EMBL/GenBank/DDBJ databases">
        <title>Genome analysis of the thermophilic bacterium of the candidate phylum Aminicenantes from deep subsurface aquifer revealed its physiology and ecological role.</title>
        <authorList>
            <person name="Kadnikov V.V."/>
            <person name="Mardanov A.V."/>
            <person name="Beletsky A.V."/>
            <person name="Karnachuk O.V."/>
            <person name="Ravin N.V."/>
        </authorList>
    </citation>
    <scope>NUCLEOTIDE SEQUENCE [LARGE SCALE GENOMIC DNA]</scope>
    <source>
        <strain evidence="2">BY38</strain>
    </source>
</reference>
<dbReference type="CDD" id="cd24032">
    <property type="entry name" value="ASKHA_NBD_TsaB"/>
    <property type="match status" value="1"/>
</dbReference>
<dbReference type="PANTHER" id="PTHR11735:SF11">
    <property type="entry name" value="TRNA THREONYLCARBAMOYLADENOSINE BIOSYNTHESIS PROTEIN TSAB"/>
    <property type="match status" value="1"/>
</dbReference>
<accession>A0A3E2BLA4</accession>
<feature type="domain" description="Gcp-like" evidence="1">
    <location>
        <begin position="32"/>
        <end position="156"/>
    </location>
</feature>
<dbReference type="GO" id="GO:0005829">
    <property type="term" value="C:cytosol"/>
    <property type="evidence" value="ECO:0007669"/>
    <property type="project" value="TreeGrafter"/>
</dbReference>
<name>A0A3E2BLA4_9BACT</name>
<dbReference type="EMBL" id="QUAH01000009">
    <property type="protein sequence ID" value="RFT15417.1"/>
    <property type="molecule type" value="Genomic_DNA"/>
</dbReference>
<dbReference type="Proteomes" id="UP000257323">
    <property type="component" value="Unassembled WGS sequence"/>
</dbReference>
<dbReference type="InterPro" id="IPR043129">
    <property type="entry name" value="ATPase_NBD"/>
</dbReference>
<dbReference type="AlphaFoldDB" id="A0A3E2BLA4"/>
<evidence type="ECO:0000259" key="1">
    <source>
        <dbReference type="Pfam" id="PF00814"/>
    </source>
</evidence>
<dbReference type="NCBIfam" id="TIGR03725">
    <property type="entry name" value="T6A_YeaZ"/>
    <property type="match status" value="1"/>
</dbReference>
<evidence type="ECO:0000313" key="3">
    <source>
        <dbReference type="Proteomes" id="UP000257323"/>
    </source>
</evidence>
<comment type="caution">
    <text evidence="2">The sequence shown here is derived from an EMBL/GenBank/DDBJ whole genome shotgun (WGS) entry which is preliminary data.</text>
</comment>
<dbReference type="GO" id="GO:0002949">
    <property type="term" value="P:tRNA threonylcarbamoyladenosine modification"/>
    <property type="evidence" value="ECO:0007669"/>
    <property type="project" value="InterPro"/>
</dbReference>
<proteinExistence type="predicted"/>
<evidence type="ECO:0000313" key="2">
    <source>
        <dbReference type="EMBL" id="RFT15417.1"/>
    </source>
</evidence>
<protein>
    <submittedName>
        <fullName evidence="2">TsaB protein, required for threonylcarbamoyladenosine (T(6)A) formation in tRNA</fullName>
    </submittedName>
</protein>